<keyword evidence="4 14" id="KW-0812">Transmembrane</keyword>
<evidence type="ECO:0000256" key="14">
    <source>
        <dbReference type="SAM" id="Phobius"/>
    </source>
</evidence>
<dbReference type="Proteomes" id="UP000279307">
    <property type="component" value="Chromosome 3"/>
</dbReference>
<evidence type="ECO:0000256" key="9">
    <source>
        <dbReference type="ARBA" id="ARBA00023136"/>
    </source>
</evidence>
<evidence type="ECO:0000256" key="5">
    <source>
        <dbReference type="ARBA" id="ARBA00022737"/>
    </source>
</evidence>
<protein>
    <recommendedName>
        <fullName evidence="15">Ion transport domain-containing protein</fullName>
    </recommendedName>
</protein>
<feature type="repeat" description="ANK" evidence="12">
    <location>
        <begin position="1163"/>
        <end position="1195"/>
    </location>
</feature>
<feature type="transmembrane region" description="Helical" evidence="14">
    <location>
        <begin position="1514"/>
        <end position="1535"/>
    </location>
</feature>
<evidence type="ECO:0000259" key="15">
    <source>
        <dbReference type="Pfam" id="PF00520"/>
    </source>
</evidence>
<feature type="transmembrane region" description="Helical" evidence="14">
    <location>
        <begin position="791"/>
        <end position="813"/>
    </location>
</feature>
<keyword evidence="9 14" id="KW-0472">Membrane</keyword>
<feature type="repeat" description="ANK" evidence="12">
    <location>
        <begin position="1197"/>
        <end position="1229"/>
    </location>
</feature>
<proteinExistence type="predicted"/>
<feature type="repeat" description="ANK" evidence="12">
    <location>
        <begin position="364"/>
        <end position="398"/>
    </location>
</feature>
<feature type="transmembrane region" description="Helical" evidence="14">
    <location>
        <begin position="1577"/>
        <end position="1602"/>
    </location>
</feature>
<reference evidence="16 17" key="1">
    <citation type="journal article" date="2018" name="Genome Res.">
        <title>The genomic architecture and molecular evolution of ant odorant receptors.</title>
        <authorList>
            <person name="McKenzie S.K."/>
            <person name="Kronauer D.J.C."/>
        </authorList>
    </citation>
    <scope>NUCLEOTIDE SEQUENCE [LARGE SCALE GENOMIC DNA]</scope>
    <source>
        <strain evidence="16">Clonal line C1</strain>
    </source>
</reference>
<dbReference type="SUPFAM" id="SSF48403">
    <property type="entry name" value="Ankyrin repeat"/>
    <property type="match status" value="2"/>
</dbReference>
<comment type="subcellular location">
    <subcellularLocation>
        <location evidence="1">Membrane</location>
        <topology evidence="1">Multi-pass membrane protein</topology>
    </subcellularLocation>
</comment>
<dbReference type="GO" id="GO:0005216">
    <property type="term" value="F:monoatomic ion channel activity"/>
    <property type="evidence" value="ECO:0007669"/>
    <property type="project" value="InterPro"/>
</dbReference>
<keyword evidence="5" id="KW-0677">Repeat</keyword>
<evidence type="ECO:0000256" key="13">
    <source>
        <dbReference type="SAM" id="MobiDB-lite"/>
    </source>
</evidence>
<dbReference type="Gene3D" id="1.25.40.20">
    <property type="entry name" value="Ankyrin repeat-containing domain"/>
    <property type="match status" value="2"/>
</dbReference>
<feature type="repeat" description="ANK" evidence="12">
    <location>
        <begin position="170"/>
        <end position="202"/>
    </location>
</feature>
<organism evidence="16 17">
    <name type="scientific">Ooceraea biroi</name>
    <name type="common">Clonal raider ant</name>
    <name type="synonym">Cerapachys biroi</name>
    <dbReference type="NCBI Taxonomy" id="2015173"/>
    <lineage>
        <taxon>Eukaryota</taxon>
        <taxon>Metazoa</taxon>
        <taxon>Ecdysozoa</taxon>
        <taxon>Arthropoda</taxon>
        <taxon>Hexapoda</taxon>
        <taxon>Insecta</taxon>
        <taxon>Pterygota</taxon>
        <taxon>Neoptera</taxon>
        <taxon>Endopterygota</taxon>
        <taxon>Hymenoptera</taxon>
        <taxon>Apocrita</taxon>
        <taxon>Aculeata</taxon>
        <taxon>Formicoidea</taxon>
        <taxon>Formicidae</taxon>
        <taxon>Dorylinae</taxon>
        <taxon>Ooceraea</taxon>
    </lineage>
</organism>
<evidence type="ECO:0000256" key="12">
    <source>
        <dbReference type="PROSITE-ProRule" id="PRU00023"/>
    </source>
</evidence>
<feature type="transmembrane region" description="Helical" evidence="14">
    <location>
        <begin position="1463"/>
        <end position="1482"/>
    </location>
</feature>
<keyword evidence="11" id="KW-0407">Ion channel</keyword>
<feature type="compositionally biased region" description="Basic and acidic residues" evidence="13">
    <location>
        <begin position="50"/>
        <end position="60"/>
    </location>
</feature>
<evidence type="ECO:0000256" key="7">
    <source>
        <dbReference type="ARBA" id="ARBA00023043"/>
    </source>
</evidence>
<evidence type="ECO:0000313" key="17">
    <source>
        <dbReference type="Proteomes" id="UP000279307"/>
    </source>
</evidence>
<feature type="repeat" description="ANK" evidence="12">
    <location>
        <begin position="1303"/>
        <end position="1337"/>
    </location>
</feature>
<feature type="transmembrane region" description="Helical" evidence="14">
    <location>
        <begin position="716"/>
        <end position="736"/>
    </location>
</feature>
<accession>A0A3L8DW75</accession>
<feature type="repeat" description="ANK" evidence="12">
    <location>
        <begin position="331"/>
        <end position="363"/>
    </location>
</feature>
<evidence type="ECO:0000256" key="1">
    <source>
        <dbReference type="ARBA" id="ARBA00004141"/>
    </source>
</evidence>
<evidence type="ECO:0000256" key="8">
    <source>
        <dbReference type="ARBA" id="ARBA00023065"/>
    </source>
</evidence>
<feature type="repeat" description="ANK" evidence="12">
    <location>
        <begin position="1338"/>
        <end position="1370"/>
    </location>
</feature>
<feature type="repeat" description="ANK" evidence="12">
    <location>
        <begin position="298"/>
        <end position="330"/>
    </location>
</feature>
<feature type="transmembrane region" description="Helical" evidence="14">
    <location>
        <begin position="533"/>
        <end position="552"/>
    </location>
</feature>
<feature type="transmembrane region" description="Helical" evidence="14">
    <location>
        <begin position="649"/>
        <end position="667"/>
    </location>
</feature>
<keyword evidence="3" id="KW-0716">Sensory transduction</keyword>
<evidence type="ECO:0000256" key="4">
    <source>
        <dbReference type="ARBA" id="ARBA00022692"/>
    </source>
</evidence>
<dbReference type="SMART" id="SM00248">
    <property type="entry name" value="ANK"/>
    <property type="match status" value="15"/>
</dbReference>
<name>A0A3L8DW75_OOCBI</name>
<dbReference type="GO" id="GO:0034703">
    <property type="term" value="C:cation channel complex"/>
    <property type="evidence" value="ECO:0007669"/>
    <property type="project" value="UniProtKB-ARBA"/>
</dbReference>
<keyword evidence="6 14" id="KW-1133">Transmembrane helix</keyword>
<evidence type="ECO:0000256" key="11">
    <source>
        <dbReference type="ARBA" id="ARBA00023303"/>
    </source>
</evidence>
<keyword evidence="2" id="KW-0813">Transport</keyword>
<dbReference type="Pfam" id="PF00520">
    <property type="entry name" value="Ion_trans"/>
    <property type="match status" value="2"/>
</dbReference>
<dbReference type="PROSITE" id="PS50088">
    <property type="entry name" value="ANK_REPEAT"/>
    <property type="match status" value="10"/>
</dbReference>
<dbReference type="PROSITE" id="PS50297">
    <property type="entry name" value="ANK_REP_REGION"/>
    <property type="match status" value="7"/>
</dbReference>
<feature type="transmembrane region" description="Helical" evidence="14">
    <location>
        <begin position="1614"/>
        <end position="1634"/>
    </location>
</feature>
<dbReference type="PRINTS" id="PR01415">
    <property type="entry name" value="ANKYRIN"/>
</dbReference>
<dbReference type="InterPro" id="IPR052076">
    <property type="entry name" value="TRP_cation_channel"/>
</dbReference>
<dbReference type="PANTHER" id="PTHR47143">
    <property type="entry name" value="TRANSIENT RECEPTOR POTENTIAL CATION CHANNEL PROTEIN PAINLESS"/>
    <property type="match status" value="1"/>
</dbReference>
<feature type="transmembrane region" description="Helical" evidence="14">
    <location>
        <begin position="1547"/>
        <end position="1565"/>
    </location>
</feature>
<feature type="region of interest" description="Disordered" evidence="13">
    <location>
        <begin position="42"/>
        <end position="61"/>
    </location>
</feature>
<dbReference type="OrthoDB" id="7464126at2759"/>
<sequence>MEKMEDIGELQQIASETTSTPLTRLSAASLFLTRLKAKRSLSKQNDGQVEDTHAECHESPFPDSPIISMQDYFTISERACSEEINRTSLDINEDFIKRVLSEHRKQVGCKSQIWENLELSNPDETEATLAASKPSDINVLLLQASFMGRTNLIRRLHKRGANVDYMEPHYGLTPLHLCAFRNCLDGVKYLIEQNATFDTKWKHTPFHYAAFGDAFEVAQYFVQQGASTAPYDDEETVLHVAARTNALRVLSLLAPNSQELDRLDQDGYAAIHHAVNGNPICLDVLLKAGCQVDLPTRKKDTALHLSAEGGYADNLILLIKANANLQLKNHRGHTALHLAARSHSLECMEILLKGRADPNVEDDEGRTPLHLALGKSLMTDDITELLLKWKANVNKADKYGYTPLHIAASNELSSCVDLLIKYEADLSARTIGGNSALSIVLRKTPTSLDVFERRLDASLVLSRQGFIAGELELQLDFRPLLKNRQNRHARSPEISYLNTFVKEGYKEILEHPLCQSFLHLKWHKIRKYYAARLLFYLIYVLIFTSWVITALAHDCYNQSHKKDKNISVNINETLINETYRNGTNINETDINETLCANTTGIYRFLYNNPTVLDVQWYVLAALTVLEALRKFIVIPSYRSVRQFLMQMENLVEWCVILSVFAISFIYTRETYFWQSHLGALAVLCGWSNLMLMIGQLPVFGAYVAMFTSVQAQVFKLLLAYACLLIGFTASFCVIFPHSKSFNSPHIGLIKVLAMMTGELNFDDLFFSPDKGGALDNIEGASWILLKISVQISFVLFLLFVTIVLMNLLIGIAVHDIKGLQKTAGLAKLVRQTKLIHDVEIAIFVGFTPSKRFIKYLRWMSLFLPSPLRAVLTVRPLNPREKRLPRDVLSAAYKIAKEGDGQNNFTAARKKSYGPAYYTKACLKADVACRRRALDEDMLVHDCNKYKDDIAELREICEKNHTLLQELLKIYGNSRANMYEKEQDSLEKGDAAAKDLEMSTLKIPIILNEGRQHPCTSSFNARHKDPLSVRLASTYRSLRCPAENYPQEVTINDGIILESDSDRIEIDAGESPPADESLFFDNLECWKNHYVNGAKLRSAIWSIIEPVEKKLLLYMEKTGRLPNACNSERLRNVAYIWASYRGMLHLLPKLEKVGARYDYVEPRTGMNAILVASLGDKAACVEYLIRKGADVNYESLFTRYTPLHFAALGNSWHAAATLLDHGAKLNYVCQEIVEPILHSAVRAKAVETIRLLLERGASVVENNHLGQTPLHVACFVQSIPCVELLLNSTTVGAPGININAVDREHRTPLHFAVMSTDSSAEPVQLLLKRGALVNATDRAGFTPLHIAALNEQSRCVDALIWAGADISATTCAGLSALNIILKKIPESLQVFRQRLDASIRLTRPAAHNREFEMRFHFDILLPSNNQCETSFINTFVQEHRKDLLSHPLVMAFLHLKWEKIRRLYLLRIVFYAMMVMCMTMYVLTHKCYNYNEVSNSTVCAKRGIFFRRSVIEVEWYLTLALICITIPRKIYGFMVYKSMLQYLYNVDNILDGVVIVSVFVTSFIYTGRTYIWQNYVGAFGILCAWSNLMLMVGQLPAFGAYVAMFTHIQFEFAKLLLAYSGLLIGFTISFCVIFANEPAFGNPFTGLIKVLAMMAGELDFDGLINQMDEMSSTDSYVIYSLSLCSQILFTLFIVFVTVILMNLLVGIAVHDIQGLRKHAGLTKLVRQTKMILFSEMVLHNATIPYTFRKWLLEHKIDIQNKKRMLVVKPHNPLEKRLPKDIMKAAYEIAQKNIPIANEDVNLQDAVVDASLKQRQNKEFSDATLPMAIEKLIVMVKVNEDAVKLLRAQILDMNKMLQTVVSTLAKEEHSS</sequence>
<feature type="repeat" description="ANK" evidence="12">
    <location>
        <begin position="1236"/>
        <end position="1263"/>
    </location>
</feature>
<feature type="repeat" description="ANK" evidence="12">
    <location>
        <begin position="399"/>
        <end position="431"/>
    </location>
</feature>
<evidence type="ECO:0000256" key="2">
    <source>
        <dbReference type="ARBA" id="ARBA00022448"/>
    </source>
</evidence>
<evidence type="ECO:0000256" key="3">
    <source>
        <dbReference type="ARBA" id="ARBA00022606"/>
    </source>
</evidence>
<dbReference type="PANTHER" id="PTHR47143:SF1">
    <property type="entry name" value="ION_TRANS DOMAIN-CONTAINING PROTEIN"/>
    <property type="match status" value="1"/>
</dbReference>
<comment type="caution">
    <text evidence="16">The sequence shown here is derived from an EMBL/GenBank/DDBJ whole genome shotgun (WGS) entry which is preliminary data.</text>
</comment>
<dbReference type="InterPro" id="IPR002110">
    <property type="entry name" value="Ankyrin_rpt"/>
</dbReference>
<evidence type="ECO:0000313" key="16">
    <source>
        <dbReference type="EMBL" id="RLU24572.1"/>
    </source>
</evidence>
<dbReference type="Pfam" id="PF12796">
    <property type="entry name" value="Ank_2"/>
    <property type="match status" value="6"/>
</dbReference>
<evidence type="ECO:0000256" key="10">
    <source>
        <dbReference type="ARBA" id="ARBA00023180"/>
    </source>
</evidence>
<dbReference type="InterPro" id="IPR036770">
    <property type="entry name" value="Ankyrin_rpt-contain_sf"/>
</dbReference>
<dbReference type="InterPro" id="IPR005821">
    <property type="entry name" value="Ion_trans_dom"/>
</dbReference>
<keyword evidence="7 12" id="KW-0040">ANK repeat</keyword>
<keyword evidence="8" id="KW-0406">Ion transport</keyword>
<feature type="domain" description="Ion transport" evidence="15">
    <location>
        <begin position="1497"/>
        <end position="1718"/>
    </location>
</feature>
<evidence type="ECO:0000256" key="6">
    <source>
        <dbReference type="ARBA" id="ARBA00022989"/>
    </source>
</evidence>
<dbReference type="EMBL" id="QOIP01000003">
    <property type="protein sequence ID" value="RLU24572.1"/>
    <property type="molecule type" value="Genomic_DNA"/>
</dbReference>
<keyword evidence="10" id="KW-0325">Glycoprotein</keyword>
<feature type="domain" description="Ion transport" evidence="15">
    <location>
        <begin position="537"/>
        <end position="822"/>
    </location>
</feature>
<feature type="transmembrane region" description="Helical" evidence="14">
    <location>
        <begin position="1675"/>
        <end position="1708"/>
    </location>
</feature>
<gene>
    <name evidence="16" type="ORF">DMN91_002661</name>
</gene>
<feature type="transmembrane region" description="Helical" evidence="14">
    <location>
        <begin position="679"/>
        <end position="704"/>
    </location>
</feature>